<sequence length="584" mass="67129">MSRRLLRVRTLAVAALFLLILWFYFPFARDTGSESGRLAQYMNRASPRIKPLKSTIDWAAINFQFPVARTPAVPPVKPHTRLPHIQHAFDRESPDDAIKRNLRRDEVRKTFKKSWASYRQYAWMKDVLKPISGTSADQFCGWAATLVDSLDTLWIMGMREEFYEAAKAVARIDFGFSTSGRVNIFETNIRYLGGLLAAYDLSGHEALKFKAIEIGNLLYGGFNTENHMPVDFIDFETAKTGQGLEVEDYVVSASPGTLTMEFTRLSQITGDPKWYAAVAEVMEVFRDTQNTTLLPGMWPMFVSMRRKDMASNYQFSIGGNADSLFEYLPKQYQLLGGAEPKYMWMSRTFMDTAKKNLFFRPMTPDNADILLSGNIDVLDDGPHLDPESEHLSCFIGGLYALGGRLFENEDYIETGARLTRGCIWAYHAMPTGVMPERYNVIKCESRLNCKWDEAKWKEEIQQKKQYKDHLPKGFTTAKDPRYILRPEAIESVFVLYRITGRREFQDAAWEMFQAVRDVTSTQFAAAAIKDVTVPKDKVEREDYMESFWLAETLKYFYLVFSPPDLISLDEYVLNTEAHPFKRAR</sequence>
<feature type="active site" description="Proton donor" evidence="6">
    <location>
        <position position="436"/>
    </location>
</feature>
<evidence type="ECO:0000256" key="9">
    <source>
        <dbReference type="RuleBase" id="RU361193"/>
    </source>
</evidence>
<dbReference type="SUPFAM" id="SSF48225">
    <property type="entry name" value="Seven-hairpin glycosidases"/>
    <property type="match status" value="1"/>
</dbReference>
<dbReference type="RefSeq" id="XP_033599903.1">
    <property type="nucleotide sequence ID" value="XM_033745537.1"/>
</dbReference>
<dbReference type="GO" id="GO:0005783">
    <property type="term" value="C:endoplasmic reticulum"/>
    <property type="evidence" value="ECO:0007669"/>
    <property type="project" value="TreeGrafter"/>
</dbReference>
<dbReference type="GO" id="GO:0005975">
    <property type="term" value="P:carbohydrate metabolic process"/>
    <property type="evidence" value="ECO:0007669"/>
    <property type="project" value="InterPro"/>
</dbReference>
<dbReference type="Proteomes" id="UP000799437">
    <property type="component" value="Unassembled WGS sequence"/>
</dbReference>
<dbReference type="InterPro" id="IPR050749">
    <property type="entry name" value="Glycosyl_Hydrolase_47"/>
</dbReference>
<accession>A0A6A6W3L8</accession>
<evidence type="ECO:0000256" key="2">
    <source>
        <dbReference type="ARBA" id="ARBA00004922"/>
    </source>
</evidence>
<dbReference type="OrthoDB" id="8118055at2759"/>
<dbReference type="GO" id="GO:0004571">
    <property type="term" value="F:mannosyl-oligosaccharide 1,2-alpha-mannosidase activity"/>
    <property type="evidence" value="ECO:0007669"/>
    <property type="project" value="InterPro"/>
</dbReference>
<keyword evidence="5 8" id="KW-1015">Disulfide bond</keyword>
<dbReference type="GO" id="GO:0036503">
    <property type="term" value="P:ERAD pathway"/>
    <property type="evidence" value="ECO:0007669"/>
    <property type="project" value="UniProtKB-ARBA"/>
</dbReference>
<evidence type="ECO:0000313" key="11">
    <source>
        <dbReference type="Proteomes" id="UP000799437"/>
    </source>
</evidence>
<dbReference type="FunFam" id="1.50.10.10:FF:000037">
    <property type="entry name" value="alpha-1,2-Mannosidase"/>
    <property type="match status" value="1"/>
</dbReference>
<dbReference type="EMBL" id="ML996573">
    <property type="protein sequence ID" value="KAF2757452.1"/>
    <property type="molecule type" value="Genomic_DNA"/>
</dbReference>
<evidence type="ECO:0000256" key="4">
    <source>
        <dbReference type="ARBA" id="ARBA00022801"/>
    </source>
</evidence>
<evidence type="ECO:0000256" key="8">
    <source>
        <dbReference type="PIRSR" id="PIRSR601382-3"/>
    </source>
</evidence>
<dbReference type="AlphaFoldDB" id="A0A6A6W3L8"/>
<evidence type="ECO:0000256" key="7">
    <source>
        <dbReference type="PIRSR" id="PIRSR601382-2"/>
    </source>
</evidence>
<keyword evidence="4 9" id="KW-0378">Hydrolase</keyword>
<dbReference type="PRINTS" id="PR00747">
    <property type="entry name" value="GLYHDRLASE47"/>
</dbReference>
<feature type="disulfide bond" evidence="8">
    <location>
        <begin position="393"/>
        <end position="422"/>
    </location>
</feature>
<name>A0A6A6W3L8_9PEZI</name>
<dbReference type="Gene3D" id="1.50.10.10">
    <property type="match status" value="1"/>
</dbReference>
<dbReference type="InterPro" id="IPR036026">
    <property type="entry name" value="Seven-hairpin_glycosidases"/>
</dbReference>
<comment type="cofactor">
    <cofactor evidence="1 7">
        <name>Ca(2+)</name>
        <dbReference type="ChEBI" id="CHEBI:29108"/>
    </cofactor>
</comment>
<dbReference type="PANTHER" id="PTHR11742">
    <property type="entry name" value="MANNOSYL-OLIGOSACCHARIDE ALPHA-1,2-MANNOSIDASE-RELATED"/>
    <property type="match status" value="1"/>
</dbReference>
<gene>
    <name evidence="10" type="ORF">EJ05DRAFT_486506</name>
</gene>
<feature type="active site" evidence="6">
    <location>
        <position position="322"/>
    </location>
</feature>
<comment type="pathway">
    <text evidence="2">Protein modification; protein glycosylation.</text>
</comment>
<keyword evidence="7" id="KW-0106">Calcium</keyword>
<dbReference type="PANTHER" id="PTHR11742:SF29">
    <property type="entry name" value="ALPHA-1,2-MANNOSIDASE"/>
    <property type="match status" value="1"/>
</dbReference>
<dbReference type="InterPro" id="IPR012341">
    <property type="entry name" value="6hp_glycosidase-like_sf"/>
</dbReference>
<keyword evidence="11" id="KW-1185">Reference proteome</keyword>
<dbReference type="GO" id="GO:0016020">
    <property type="term" value="C:membrane"/>
    <property type="evidence" value="ECO:0007669"/>
    <property type="project" value="InterPro"/>
</dbReference>
<evidence type="ECO:0000256" key="5">
    <source>
        <dbReference type="ARBA" id="ARBA00023157"/>
    </source>
</evidence>
<keyword evidence="7" id="KW-0479">Metal-binding</keyword>
<protein>
    <recommendedName>
        <fullName evidence="9">alpha-1,2-Mannosidase</fullName>
        <ecNumber evidence="9">3.2.1.-</ecNumber>
    </recommendedName>
</protein>
<dbReference type="Pfam" id="PF01532">
    <property type="entry name" value="Glyco_hydro_47"/>
    <property type="match status" value="1"/>
</dbReference>
<dbReference type="UniPathway" id="UPA00378"/>
<feature type="binding site" evidence="7">
    <location>
        <position position="575"/>
    </location>
    <ligand>
        <name>Ca(2+)</name>
        <dbReference type="ChEBI" id="CHEBI:29108"/>
    </ligand>
</feature>
<evidence type="ECO:0000256" key="6">
    <source>
        <dbReference type="PIRSR" id="PIRSR601382-1"/>
    </source>
</evidence>
<evidence type="ECO:0000313" key="10">
    <source>
        <dbReference type="EMBL" id="KAF2757452.1"/>
    </source>
</evidence>
<dbReference type="GO" id="GO:0005509">
    <property type="term" value="F:calcium ion binding"/>
    <property type="evidence" value="ECO:0007669"/>
    <property type="project" value="InterPro"/>
</dbReference>
<evidence type="ECO:0000256" key="3">
    <source>
        <dbReference type="ARBA" id="ARBA00007658"/>
    </source>
</evidence>
<feature type="active site" description="Proton donor" evidence="6">
    <location>
        <position position="186"/>
    </location>
</feature>
<comment type="similarity">
    <text evidence="3 9">Belongs to the glycosyl hydrolase 47 family.</text>
</comment>
<proteinExistence type="inferred from homology"/>
<keyword evidence="9 10" id="KW-0326">Glycosidase</keyword>
<feature type="active site" evidence="6">
    <location>
        <position position="487"/>
    </location>
</feature>
<reference evidence="10" key="1">
    <citation type="journal article" date="2020" name="Stud. Mycol.">
        <title>101 Dothideomycetes genomes: a test case for predicting lifestyles and emergence of pathogens.</title>
        <authorList>
            <person name="Haridas S."/>
            <person name="Albert R."/>
            <person name="Binder M."/>
            <person name="Bloem J."/>
            <person name="Labutti K."/>
            <person name="Salamov A."/>
            <person name="Andreopoulos B."/>
            <person name="Baker S."/>
            <person name="Barry K."/>
            <person name="Bills G."/>
            <person name="Bluhm B."/>
            <person name="Cannon C."/>
            <person name="Castanera R."/>
            <person name="Culley D."/>
            <person name="Daum C."/>
            <person name="Ezra D."/>
            <person name="Gonzalez J."/>
            <person name="Henrissat B."/>
            <person name="Kuo A."/>
            <person name="Liang C."/>
            <person name="Lipzen A."/>
            <person name="Lutzoni F."/>
            <person name="Magnuson J."/>
            <person name="Mondo S."/>
            <person name="Nolan M."/>
            <person name="Ohm R."/>
            <person name="Pangilinan J."/>
            <person name="Park H.-J."/>
            <person name="Ramirez L."/>
            <person name="Alfaro M."/>
            <person name="Sun H."/>
            <person name="Tritt A."/>
            <person name="Yoshinaga Y."/>
            <person name="Zwiers L.-H."/>
            <person name="Turgeon B."/>
            <person name="Goodwin S."/>
            <person name="Spatafora J."/>
            <person name="Crous P."/>
            <person name="Grigoriev I."/>
        </authorList>
    </citation>
    <scope>NUCLEOTIDE SEQUENCE</scope>
    <source>
        <strain evidence="10">CBS 121739</strain>
    </source>
</reference>
<evidence type="ECO:0000256" key="1">
    <source>
        <dbReference type="ARBA" id="ARBA00001913"/>
    </source>
</evidence>
<dbReference type="InterPro" id="IPR001382">
    <property type="entry name" value="Glyco_hydro_47"/>
</dbReference>
<dbReference type="EC" id="3.2.1.-" evidence="9"/>
<organism evidence="10 11">
    <name type="scientific">Pseudovirgaria hyperparasitica</name>
    <dbReference type="NCBI Taxonomy" id="470096"/>
    <lineage>
        <taxon>Eukaryota</taxon>
        <taxon>Fungi</taxon>
        <taxon>Dikarya</taxon>
        <taxon>Ascomycota</taxon>
        <taxon>Pezizomycotina</taxon>
        <taxon>Dothideomycetes</taxon>
        <taxon>Dothideomycetes incertae sedis</taxon>
        <taxon>Acrospermales</taxon>
        <taxon>Acrospermaceae</taxon>
        <taxon>Pseudovirgaria</taxon>
    </lineage>
</organism>
<dbReference type="GeneID" id="54486591"/>